<accession>A0A9N9WG94</accession>
<gene>
    <name evidence="1" type="ORF">DIATSA_LOCUS7326</name>
</gene>
<name>A0A9N9WG94_9NEOP</name>
<dbReference type="AlphaFoldDB" id="A0A9N9WG94"/>
<keyword evidence="2" id="KW-1185">Reference proteome</keyword>
<evidence type="ECO:0000313" key="1">
    <source>
        <dbReference type="EMBL" id="CAG9789607.1"/>
    </source>
</evidence>
<dbReference type="OrthoDB" id="1728974at2759"/>
<dbReference type="EMBL" id="OU893351">
    <property type="protein sequence ID" value="CAG9789607.1"/>
    <property type="molecule type" value="Genomic_DNA"/>
</dbReference>
<proteinExistence type="predicted"/>
<reference evidence="1" key="2">
    <citation type="submission" date="2022-10" db="EMBL/GenBank/DDBJ databases">
        <authorList>
            <consortium name="ENA_rothamsted_submissions"/>
            <consortium name="culmorum"/>
            <person name="King R."/>
        </authorList>
    </citation>
    <scope>NUCLEOTIDE SEQUENCE</scope>
</reference>
<evidence type="ECO:0000313" key="2">
    <source>
        <dbReference type="Proteomes" id="UP001153714"/>
    </source>
</evidence>
<organism evidence="1 2">
    <name type="scientific">Diatraea saccharalis</name>
    <name type="common">sugarcane borer</name>
    <dbReference type="NCBI Taxonomy" id="40085"/>
    <lineage>
        <taxon>Eukaryota</taxon>
        <taxon>Metazoa</taxon>
        <taxon>Ecdysozoa</taxon>
        <taxon>Arthropoda</taxon>
        <taxon>Hexapoda</taxon>
        <taxon>Insecta</taxon>
        <taxon>Pterygota</taxon>
        <taxon>Neoptera</taxon>
        <taxon>Endopterygota</taxon>
        <taxon>Lepidoptera</taxon>
        <taxon>Glossata</taxon>
        <taxon>Ditrysia</taxon>
        <taxon>Pyraloidea</taxon>
        <taxon>Crambidae</taxon>
        <taxon>Crambinae</taxon>
        <taxon>Diatraea</taxon>
    </lineage>
</organism>
<sequence length="143" mass="16486">MYIMHVTEFQKRGQTYAHNCFREEGGDPVQNVDIDQFVRADLPASIEAEGRLRKAVLDHIIHGSCGPPFRTDLPYWDPEKKGVLSFSITYCDDRGFVHLKRSSKNEATIKYQGKDVPINDLWVVSYNTALLLKYDNHIYLCAY</sequence>
<reference evidence="1" key="1">
    <citation type="submission" date="2021-12" db="EMBL/GenBank/DDBJ databases">
        <authorList>
            <person name="King R."/>
        </authorList>
    </citation>
    <scope>NUCLEOTIDE SEQUENCE</scope>
</reference>
<dbReference type="Proteomes" id="UP001153714">
    <property type="component" value="Chromosome 20"/>
</dbReference>
<protein>
    <submittedName>
        <fullName evidence="1">Uncharacterized protein</fullName>
    </submittedName>
</protein>